<dbReference type="AlphaFoldDB" id="A0A8I2Z0C4"/>
<sequence>MRETQRAFHERHGTGHTTASGHSNGDAHQTLKPRPSSAPQMTMGNTGISSIQVPKSATVIEWPLRTVAPTLEWDNTNLLQDDEAYICCVAFFLQALPGSSFIDILDPSLYRDAFNLIVNICKYLSTGRPVLVPNFEDSSSFQFSKDGLL</sequence>
<organism evidence="2 3">
    <name type="scientific">Boletus reticuloceps</name>
    <dbReference type="NCBI Taxonomy" id="495285"/>
    <lineage>
        <taxon>Eukaryota</taxon>
        <taxon>Fungi</taxon>
        <taxon>Dikarya</taxon>
        <taxon>Basidiomycota</taxon>
        <taxon>Agaricomycotina</taxon>
        <taxon>Agaricomycetes</taxon>
        <taxon>Agaricomycetidae</taxon>
        <taxon>Boletales</taxon>
        <taxon>Boletineae</taxon>
        <taxon>Boletaceae</taxon>
        <taxon>Boletoideae</taxon>
        <taxon>Boletus</taxon>
    </lineage>
</organism>
<evidence type="ECO:0000256" key="1">
    <source>
        <dbReference type="SAM" id="MobiDB-lite"/>
    </source>
</evidence>
<feature type="region of interest" description="Disordered" evidence="1">
    <location>
        <begin position="1"/>
        <end position="47"/>
    </location>
</feature>
<proteinExistence type="predicted"/>
<feature type="compositionally biased region" description="Polar residues" evidence="1">
    <location>
        <begin position="37"/>
        <end position="47"/>
    </location>
</feature>
<feature type="compositionally biased region" description="Basic and acidic residues" evidence="1">
    <location>
        <begin position="1"/>
        <end position="13"/>
    </location>
</feature>
<evidence type="ECO:0000313" key="3">
    <source>
        <dbReference type="Proteomes" id="UP000683000"/>
    </source>
</evidence>
<evidence type="ECO:0000313" key="2">
    <source>
        <dbReference type="EMBL" id="KAG6381464.1"/>
    </source>
</evidence>
<name>A0A8I2Z0C4_9AGAM</name>
<feature type="compositionally biased region" description="Polar residues" evidence="1">
    <location>
        <begin position="15"/>
        <end position="27"/>
    </location>
</feature>
<dbReference type="EMBL" id="JAGFBS010000001">
    <property type="protein sequence ID" value="KAG6381464.1"/>
    <property type="molecule type" value="Genomic_DNA"/>
</dbReference>
<keyword evidence="3" id="KW-1185">Reference proteome</keyword>
<accession>A0A8I2Z0C4</accession>
<comment type="caution">
    <text evidence="2">The sequence shown here is derived from an EMBL/GenBank/DDBJ whole genome shotgun (WGS) entry which is preliminary data.</text>
</comment>
<protein>
    <submittedName>
        <fullName evidence="2">Uncharacterized protein</fullName>
    </submittedName>
</protein>
<gene>
    <name evidence="2" type="ORF">JVT61DRAFT_36</name>
</gene>
<reference evidence="2" key="1">
    <citation type="submission" date="2021-03" db="EMBL/GenBank/DDBJ databases">
        <title>Evolutionary innovations through gain and loss of genes in the ectomycorrhizal Boletales.</title>
        <authorList>
            <person name="Wu G."/>
            <person name="Miyauchi S."/>
            <person name="Morin E."/>
            <person name="Yang Z.-L."/>
            <person name="Xu J."/>
            <person name="Martin F.M."/>
        </authorList>
    </citation>
    <scope>NUCLEOTIDE SEQUENCE</scope>
    <source>
        <strain evidence="2">BR01</strain>
    </source>
</reference>
<dbReference type="OrthoDB" id="2670291at2759"/>
<dbReference type="Proteomes" id="UP000683000">
    <property type="component" value="Unassembled WGS sequence"/>
</dbReference>